<dbReference type="SMART" id="SM00478">
    <property type="entry name" value="ENDO3c"/>
    <property type="match status" value="1"/>
</dbReference>
<dbReference type="GO" id="GO:0016799">
    <property type="term" value="F:hydrolase activity, hydrolyzing N-glycosyl compounds"/>
    <property type="evidence" value="ECO:0007669"/>
    <property type="project" value="InterPro"/>
</dbReference>
<organism evidence="8">
    <name type="scientific">marine sediment metagenome</name>
    <dbReference type="NCBI Taxonomy" id="412755"/>
    <lineage>
        <taxon>unclassified sequences</taxon>
        <taxon>metagenomes</taxon>
        <taxon>ecological metagenomes</taxon>
    </lineage>
</organism>
<keyword evidence="1" id="KW-0227">DNA damage</keyword>
<protein>
    <recommendedName>
        <fullName evidence="7">HhH-GPD domain-containing protein</fullName>
    </recommendedName>
</protein>
<accession>A0A0F9LAQ6</accession>
<dbReference type="CDD" id="cd00056">
    <property type="entry name" value="ENDO3c"/>
    <property type="match status" value="1"/>
</dbReference>
<evidence type="ECO:0000256" key="2">
    <source>
        <dbReference type="ARBA" id="ARBA00022801"/>
    </source>
</evidence>
<dbReference type="EMBL" id="LAZR01006462">
    <property type="protein sequence ID" value="KKM91949.1"/>
    <property type="molecule type" value="Genomic_DNA"/>
</dbReference>
<dbReference type="SUPFAM" id="SSF48150">
    <property type="entry name" value="DNA-glycosylase"/>
    <property type="match status" value="1"/>
</dbReference>
<evidence type="ECO:0000256" key="5">
    <source>
        <dbReference type="ARBA" id="ARBA00023268"/>
    </source>
</evidence>
<keyword evidence="4" id="KW-0456">Lyase</keyword>
<keyword evidence="5" id="KW-0511">Multifunctional enzyme</keyword>
<dbReference type="NCBIfam" id="NF002305">
    <property type="entry name" value="PRK01229.1"/>
    <property type="match status" value="1"/>
</dbReference>
<gene>
    <name evidence="8" type="ORF">LCGC14_1223330</name>
</gene>
<evidence type="ECO:0000256" key="4">
    <source>
        <dbReference type="ARBA" id="ARBA00023239"/>
    </source>
</evidence>
<dbReference type="GO" id="GO:0006284">
    <property type="term" value="P:base-excision repair"/>
    <property type="evidence" value="ECO:0007669"/>
    <property type="project" value="InterPro"/>
</dbReference>
<evidence type="ECO:0000256" key="3">
    <source>
        <dbReference type="ARBA" id="ARBA00023204"/>
    </source>
</evidence>
<dbReference type="InterPro" id="IPR023170">
    <property type="entry name" value="HhH_base_excis_C"/>
</dbReference>
<dbReference type="GO" id="GO:0003906">
    <property type="term" value="F:DNA-(apurinic or apyrimidinic site) endonuclease activity"/>
    <property type="evidence" value="ECO:0007669"/>
    <property type="project" value="InterPro"/>
</dbReference>
<dbReference type="Gene3D" id="1.10.340.30">
    <property type="entry name" value="Hypothetical protein, domain 2"/>
    <property type="match status" value="1"/>
</dbReference>
<dbReference type="InterPro" id="IPR003265">
    <property type="entry name" value="HhH-GPD_domain"/>
</dbReference>
<evidence type="ECO:0000256" key="6">
    <source>
        <dbReference type="ARBA" id="ARBA00023295"/>
    </source>
</evidence>
<name>A0A0F9LAQ6_9ZZZZ</name>
<dbReference type="GO" id="GO:0016829">
    <property type="term" value="F:lyase activity"/>
    <property type="evidence" value="ECO:0007669"/>
    <property type="project" value="UniProtKB-KW"/>
</dbReference>
<dbReference type="Gene3D" id="1.10.1670.10">
    <property type="entry name" value="Helix-hairpin-Helix base-excision DNA repair enzymes (C-terminal)"/>
    <property type="match status" value="1"/>
</dbReference>
<keyword evidence="6" id="KW-0326">Glycosidase</keyword>
<dbReference type="PIRSF" id="PIRSF005954">
    <property type="entry name" value="Thrmst_ogg"/>
    <property type="match status" value="1"/>
</dbReference>
<evidence type="ECO:0000259" key="7">
    <source>
        <dbReference type="SMART" id="SM00478"/>
    </source>
</evidence>
<reference evidence="8" key="1">
    <citation type="journal article" date="2015" name="Nature">
        <title>Complex archaea that bridge the gap between prokaryotes and eukaryotes.</title>
        <authorList>
            <person name="Spang A."/>
            <person name="Saw J.H."/>
            <person name="Jorgensen S.L."/>
            <person name="Zaremba-Niedzwiedzka K."/>
            <person name="Martijn J."/>
            <person name="Lind A.E."/>
            <person name="van Eijk R."/>
            <person name="Schleper C."/>
            <person name="Guy L."/>
            <person name="Ettema T.J."/>
        </authorList>
    </citation>
    <scope>NUCLEOTIDE SEQUENCE</scope>
</reference>
<keyword evidence="3" id="KW-0234">DNA repair</keyword>
<comment type="caution">
    <text evidence="8">The sequence shown here is derived from an EMBL/GenBank/DDBJ whole genome shotgun (WGS) entry which is preliminary data.</text>
</comment>
<dbReference type="HAMAP" id="MF_00241">
    <property type="entry name" value="Ogg"/>
    <property type="match status" value="1"/>
</dbReference>
<sequence length="207" mass="24404">MQELLDRIQELKTNGTKNLIDIRLTEFKEIKNQPITSIFKELCFCIMTANCSAKKCIEIQRIIDEGFLTLGEEELARTLKRNKYRFPNVRSKYIIEAREKKDQLAKKLKSTNKGSLREWIVKNIRGIGFKEASHFLRNIGYDDYAIIDFHIIDLLVKHSLIQRPKYLTKNRYLEIEMVLKMIGQNSSLNLAELDLYLWYLETGKILK</sequence>
<dbReference type="InterPro" id="IPR012092">
    <property type="entry name" value="DNA_glyclase/AP_lyase_Ogg"/>
</dbReference>
<feature type="domain" description="HhH-GPD" evidence="7">
    <location>
        <begin position="47"/>
        <end position="205"/>
    </location>
</feature>
<evidence type="ECO:0000256" key="1">
    <source>
        <dbReference type="ARBA" id="ARBA00022763"/>
    </source>
</evidence>
<dbReference type="InterPro" id="IPR011257">
    <property type="entry name" value="DNA_glycosylase"/>
</dbReference>
<keyword evidence="2" id="KW-0378">Hydrolase</keyword>
<dbReference type="AlphaFoldDB" id="A0A0F9LAQ6"/>
<evidence type="ECO:0000313" key="8">
    <source>
        <dbReference type="EMBL" id="KKM91949.1"/>
    </source>
</evidence>
<proteinExistence type="inferred from homology"/>
<dbReference type="Pfam" id="PF22175">
    <property type="entry name" value="Ogg-HhH"/>
    <property type="match status" value="1"/>
</dbReference>